<feature type="compositionally biased region" description="Basic and acidic residues" evidence="1">
    <location>
        <begin position="172"/>
        <end position="184"/>
    </location>
</feature>
<proteinExistence type="predicted"/>
<organism evidence="2 3">
    <name type="scientific">Serendipita vermifera MAFF 305830</name>
    <dbReference type="NCBI Taxonomy" id="933852"/>
    <lineage>
        <taxon>Eukaryota</taxon>
        <taxon>Fungi</taxon>
        <taxon>Dikarya</taxon>
        <taxon>Basidiomycota</taxon>
        <taxon>Agaricomycotina</taxon>
        <taxon>Agaricomycetes</taxon>
        <taxon>Sebacinales</taxon>
        <taxon>Serendipitaceae</taxon>
        <taxon>Serendipita</taxon>
    </lineage>
</organism>
<keyword evidence="3" id="KW-1185">Reference proteome</keyword>
<reference evidence="3" key="2">
    <citation type="submission" date="2015-01" db="EMBL/GenBank/DDBJ databases">
        <title>Evolutionary Origins and Diversification of the Mycorrhizal Mutualists.</title>
        <authorList>
            <consortium name="DOE Joint Genome Institute"/>
            <consortium name="Mycorrhizal Genomics Consortium"/>
            <person name="Kohler A."/>
            <person name="Kuo A."/>
            <person name="Nagy L.G."/>
            <person name="Floudas D."/>
            <person name="Copeland A."/>
            <person name="Barry K.W."/>
            <person name="Cichocki N."/>
            <person name="Veneault-Fourrey C."/>
            <person name="LaButti K."/>
            <person name="Lindquist E.A."/>
            <person name="Lipzen A."/>
            <person name="Lundell T."/>
            <person name="Morin E."/>
            <person name="Murat C."/>
            <person name="Riley R."/>
            <person name="Ohm R."/>
            <person name="Sun H."/>
            <person name="Tunlid A."/>
            <person name="Henrissat B."/>
            <person name="Grigoriev I.V."/>
            <person name="Hibbett D.S."/>
            <person name="Martin F."/>
        </authorList>
    </citation>
    <scope>NUCLEOTIDE SEQUENCE [LARGE SCALE GENOMIC DNA]</scope>
    <source>
        <strain evidence="3">MAFF 305830</strain>
    </source>
</reference>
<evidence type="ECO:0000313" key="2">
    <source>
        <dbReference type="EMBL" id="KIM27273.1"/>
    </source>
</evidence>
<name>A0A0C2WLS8_SERVB</name>
<feature type="region of interest" description="Disordered" evidence="1">
    <location>
        <begin position="65"/>
        <end position="221"/>
    </location>
</feature>
<sequence length="314" mass="35294">MIDPKSLSGDEKQRRAQRKKAMNSAEMQKRKADLLKFSSSFKLSEPIPEDLIPILAKDETKQTAIREKHTVRPTTRALDRDRTKADLLAFSNNSKLSEPMEVDLTDTSLDVRDRTSSDATSPQNSTTDTNVPPRGQSPSEPSAGEETYIDEEDQSVPPTNETPPGETPKGMDMWERQNDEEPMLKADSQVAAQVNIGANADTDTEKKAEDVSPKTPPLQKEEQEIYLDTKRAEEIEQVVHLPPSAGPTLSTNPQSFEGNGIDNENPRSAPQIQKEELTFRKRIFDGNYSDVHCAEWQGQMVFRNHNLLYKLILF</sequence>
<gene>
    <name evidence="2" type="ORF">M408DRAFT_171719</name>
</gene>
<protein>
    <submittedName>
        <fullName evidence="2">Uncharacterized protein</fullName>
    </submittedName>
</protein>
<dbReference type="STRING" id="933852.A0A0C2WLS8"/>
<feature type="compositionally biased region" description="Polar residues" evidence="1">
    <location>
        <begin position="117"/>
        <end position="140"/>
    </location>
</feature>
<evidence type="ECO:0000313" key="3">
    <source>
        <dbReference type="Proteomes" id="UP000054097"/>
    </source>
</evidence>
<dbReference type="AlphaFoldDB" id="A0A0C2WLS8"/>
<feature type="compositionally biased region" description="Basic and acidic residues" evidence="1">
    <location>
        <begin position="203"/>
        <end position="212"/>
    </location>
</feature>
<reference evidence="2 3" key="1">
    <citation type="submission" date="2014-04" db="EMBL/GenBank/DDBJ databases">
        <authorList>
            <consortium name="DOE Joint Genome Institute"/>
            <person name="Kuo A."/>
            <person name="Zuccaro A."/>
            <person name="Kohler A."/>
            <person name="Nagy L.G."/>
            <person name="Floudas D."/>
            <person name="Copeland A."/>
            <person name="Barry K.W."/>
            <person name="Cichocki N."/>
            <person name="Veneault-Fourrey C."/>
            <person name="LaButti K."/>
            <person name="Lindquist E.A."/>
            <person name="Lipzen A."/>
            <person name="Lundell T."/>
            <person name="Morin E."/>
            <person name="Murat C."/>
            <person name="Sun H."/>
            <person name="Tunlid A."/>
            <person name="Henrissat B."/>
            <person name="Grigoriev I.V."/>
            <person name="Hibbett D.S."/>
            <person name="Martin F."/>
            <person name="Nordberg H.P."/>
            <person name="Cantor M.N."/>
            <person name="Hua S.X."/>
        </authorList>
    </citation>
    <scope>NUCLEOTIDE SEQUENCE [LARGE SCALE GENOMIC DNA]</scope>
    <source>
        <strain evidence="2 3">MAFF 305830</strain>
    </source>
</reference>
<dbReference type="EMBL" id="KN824300">
    <property type="protein sequence ID" value="KIM27273.1"/>
    <property type="molecule type" value="Genomic_DNA"/>
</dbReference>
<dbReference type="HOGENOM" id="CLU_886135_0_0_1"/>
<feature type="region of interest" description="Disordered" evidence="1">
    <location>
        <begin position="1"/>
        <end position="28"/>
    </location>
</feature>
<accession>A0A0C2WLS8</accession>
<feature type="compositionally biased region" description="Low complexity" evidence="1">
    <location>
        <begin position="157"/>
        <end position="168"/>
    </location>
</feature>
<evidence type="ECO:0000256" key="1">
    <source>
        <dbReference type="SAM" id="MobiDB-lite"/>
    </source>
</evidence>
<dbReference type="Proteomes" id="UP000054097">
    <property type="component" value="Unassembled WGS sequence"/>
</dbReference>
<dbReference type="OrthoDB" id="2275718at2759"/>